<dbReference type="EMBL" id="ABVR01000042">
    <property type="protein sequence ID" value="EEG88895.1"/>
    <property type="molecule type" value="Genomic_DNA"/>
</dbReference>
<dbReference type="PANTHER" id="PTHR37317">
    <property type="entry name" value="BLR8090 PROTEIN"/>
    <property type="match status" value="1"/>
</dbReference>
<dbReference type="PANTHER" id="PTHR37317:SF1">
    <property type="entry name" value="ZINC-RIBBON DOMAIN-CONTAINING PROTEIN-RELATED"/>
    <property type="match status" value="1"/>
</dbReference>
<protein>
    <recommendedName>
        <fullName evidence="1">Treble clef zinc finger domain-containing protein</fullName>
    </recommendedName>
</protein>
<dbReference type="AlphaFoldDB" id="C0BCU4"/>
<evidence type="ECO:0000313" key="2">
    <source>
        <dbReference type="EMBL" id="EEG88895.1"/>
    </source>
</evidence>
<feature type="domain" description="Treble clef zinc finger" evidence="1">
    <location>
        <begin position="88"/>
        <end position="142"/>
    </location>
</feature>
<evidence type="ECO:0000313" key="3">
    <source>
        <dbReference type="Proteomes" id="UP000003793"/>
    </source>
</evidence>
<sequence>MAKLIVGQNDLATVNPDLAAEWHPTKNNCLLPTQVTAGSNRKVWWKGTCGHEWEAVIGNRSRGIGCPHCSKRHVVEGVNDLVTVNPSLAAEWHPTKNGRLRPMQIAGKSNKKAWWLGKCGHEWEAAIYSRTAGKGCPYCHGKRKGSAKWKKRRSVPMISGCILSSGLFQRIFSQKPKPLEWKPERSTPS</sequence>
<feature type="domain" description="Treble clef zinc finger" evidence="1">
    <location>
        <begin position="18"/>
        <end position="72"/>
    </location>
</feature>
<proteinExistence type="predicted"/>
<organism evidence="2 3">
    <name type="scientific">Coprococcus comes ATCC 27758</name>
    <dbReference type="NCBI Taxonomy" id="470146"/>
    <lineage>
        <taxon>Bacteria</taxon>
        <taxon>Bacillati</taxon>
        <taxon>Bacillota</taxon>
        <taxon>Clostridia</taxon>
        <taxon>Lachnospirales</taxon>
        <taxon>Lachnospiraceae</taxon>
        <taxon>Coprococcus</taxon>
    </lineage>
</organism>
<comment type="caution">
    <text evidence="2">The sequence shown here is derived from an EMBL/GenBank/DDBJ whole genome shotgun (WGS) entry which is preliminary data.</text>
</comment>
<dbReference type="HOGENOM" id="CLU_132483_0_0_9"/>
<dbReference type="Proteomes" id="UP000003793">
    <property type="component" value="Unassembled WGS sequence"/>
</dbReference>
<name>C0BCU4_9FIRM</name>
<dbReference type="Pfam" id="PF14311">
    <property type="entry name" value="DUF4379"/>
    <property type="match status" value="2"/>
</dbReference>
<reference evidence="2 3" key="1">
    <citation type="submission" date="2009-02" db="EMBL/GenBank/DDBJ databases">
        <authorList>
            <person name="Fulton L."/>
            <person name="Clifton S."/>
            <person name="Fulton B."/>
            <person name="Xu J."/>
            <person name="Minx P."/>
            <person name="Pepin K.H."/>
            <person name="Johnson M."/>
            <person name="Bhonagiri V."/>
            <person name="Nash W.E."/>
            <person name="Mardis E.R."/>
            <person name="Wilson R.K."/>
        </authorList>
    </citation>
    <scope>NUCLEOTIDE SEQUENCE [LARGE SCALE GENOMIC DNA]</scope>
    <source>
        <strain evidence="2 3">ATCC 27758</strain>
    </source>
</reference>
<dbReference type="InterPro" id="IPR025487">
    <property type="entry name" value="DUF4379"/>
</dbReference>
<accession>C0BCU4</accession>
<reference evidence="2 3" key="2">
    <citation type="submission" date="2009-03" db="EMBL/GenBank/DDBJ databases">
        <title>Draft genome sequence of Coprococcus comes (ATCC 27758).</title>
        <authorList>
            <person name="Sudarsanam P."/>
            <person name="Ley R."/>
            <person name="Guruge J."/>
            <person name="Turnbaugh P.J."/>
            <person name="Mahowald M."/>
            <person name="Liep D."/>
            <person name="Gordon J."/>
        </authorList>
    </citation>
    <scope>NUCLEOTIDE SEQUENCE [LARGE SCALE GENOMIC DNA]</scope>
    <source>
        <strain evidence="2 3">ATCC 27758</strain>
    </source>
</reference>
<gene>
    <name evidence="2" type="ORF">COPCOM_02985</name>
</gene>
<evidence type="ECO:0000259" key="1">
    <source>
        <dbReference type="Pfam" id="PF14311"/>
    </source>
</evidence>